<dbReference type="PROSITE" id="PS51257">
    <property type="entry name" value="PROKAR_LIPOPROTEIN"/>
    <property type="match status" value="1"/>
</dbReference>
<dbReference type="Gene3D" id="2.60.40.3230">
    <property type="match status" value="1"/>
</dbReference>
<organism evidence="2 3">
    <name type="scientific">Grimontia indica</name>
    <dbReference type="NCBI Taxonomy" id="1056512"/>
    <lineage>
        <taxon>Bacteria</taxon>
        <taxon>Pseudomonadati</taxon>
        <taxon>Pseudomonadota</taxon>
        <taxon>Gammaproteobacteria</taxon>
        <taxon>Vibrionales</taxon>
        <taxon>Vibrionaceae</taxon>
        <taxon>Grimontia</taxon>
    </lineage>
</organism>
<protein>
    <submittedName>
        <fullName evidence="2">YcfL protein</fullName>
    </submittedName>
</protein>
<dbReference type="InterPro" id="IPR038483">
    <property type="entry name" value="YcfL-like_sf"/>
</dbReference>
<feature type="signal peptide" evidence="1">
    <location>
        <begin position="1"/>
        <end position="23"/>
    </location>
</feature>
<accession>R1IC34</accession>
<gene>
    <name evidence="2" type="ORF">D515_02882</name>
</gene>
<dbReference type="CDD" id="cd09030">
    <property type="entry name" value="DUF1425"/>
    <property type="match status" value="1"/>
</dbReference>
<dbReference type="AlphaFoldDB" id="R1IC34"/>
<name>R1IC34_9GAMM</name>
<evidence type="ECO:0000313" key="3">
    <source>
        <dbReference type="Proteomes" id="UP000011223"/>
    </source>
</evidence>
<sequence length="129" mass="14104">MMRYAAVLLSASMLLAGCANNTAGISIDSSNQNVVLGNSVLAKNLEFGNAKTSIVNERLLAQVMVTNKSDESQNLQYRFNWYDAQGLEVDSGKSPWRQFIVYGGDSVTLQGVALNPDAKNFRVSLRNIQ</sequence>
<feature type="chain" id="PRO_5004361433" evidence="1">
    <location>
        <begin position="24"/>
        <end position="129"/>
    </location>
</feature>
<dbReference type="Pfam" id="PF07233">
    <property type="entry name" value="DUF1425"/>
    <property type="match status" value="1"/>
</dbReference>
<reference evidence="2 3" key="1">
    <citation type="journal article" date="2014" name="PLoS ONE">
        <title>Grimontia indica AK16(T), sp. nov., Isolated from a Seawater Sample Reports the Presence of Pathogenic Genes Similar to Vibrio Genus.</title>
        <authorList>
            <person name="Singh A."/>
            <person name="Vaidya B."/>
            <person name="Khatri I."/>
            <person name="Srinivas T.N."/>
            <person name="Subramanian S."/>
            <person name="Korpole S."/>
            <person name="Pinnaka A.K."/>
        </authorList>
    </citation>
    <scope>NUCLEOTIDE SEQUENCE [LARGE SCALE GENOMIC DNA]</scope>
    <source>
        <strain evidence="2 3">AK16</strain>
    </source>
</reference>
<dbReference type="InterPro" id="IPR010824">
    <property type="entry name" value="DUF1425"/>
</dbReference>
<evidence type="ECO:0000313" key="2">
    <source>
        <dbReference type="EMBL" id="EOD78311.1"/>
    </source>
</evidence>
<keyword evidence="1" id="KW-0732">Signal</keyword>
<evidence type="ECO:0000256" key="1">
    <source>
        <dbReference type="SAM" id="SignalP"/>
    </source>
</evidence>
<keyword evidence="3" id="KW-1185">Reference proteome</keyword>
<proteinExistence type="predicted"/>
<dbReference type="EMBL" id="ANFM02000033">
    <property type="protein sequence ID" value="EOD78311.1"/>
    <property type="molecule type" value="Genomic_DNA"/>
</dbReference>
<dbReference type="Proteomes" id="UP000011223">
    <property type="component" value="Unassembled WGS sequence"/>
</dbReference>
<comment type="caution">
    <text evidence="2">The sequence shown here is derived from an EMBL/GenBank/DDBJ whole genome shotgun (WGS) entry which is preliminary data.</text>
</comment>
<dbReference type="eggNOG" id="COG5633">
    <property type="taxonomic scope" value="Bacteria"/>
</dbReference>